<name>A0ABQ9HP65_9NEOP</name>
<proteinExistence type="predicted"/>
<accession>A0ABQ9HP65</accession>
<keyword evidence="2" id="KW-1185">Reference proteome</keyword>
<sequence length="228" mass="25760">MQHPKRLKVESVQDMSKALCLHKASTSVTEVTSRGKSHLRNVACTSIFATSEMGRNKKGPKYQKKLVDNFKHSACATEVLKTCQITAGVAQYRPIQEEPTRWNTTLHMLKRLYEQKRSILLAMTNYINSNHVTAAEVIPLINVIETELQKPVPADSGLEGLKNDFYSSMKIRFKDYENSDIPTSATLLDPHFTKAPFKDKTKAYAAKQRLLKEASILQSPKHLVRSQS</sequence>
<protein>
    <submittedName>
        <fullName evidence="1">Uncharacterized protein</fullName>
    </submittedName>
</protein>
<evidence type="ECO:0000313" key="1">
    <source>
        <dbReference type="EMBL" id="KAJ8886169.1"/>
    </source>
</evidence>
<dbReference type="EMBL" id="JARBHB010000004">
    <property type="protein sequence ID" value="KAJ8886169.1"/>
    <property type="molecule type" value="Genomic_DNA"/>
</dbReference>
<organism evidence="1 2">
    <name type="scientific">Dryococelus australis</name>
    <dbReference type="NCBI Taxonomy" id="614101"/>
    <lineage>
        <taxon>Eukaryota</taxon>
        <taxon>Metazoa</taxon>
        <taxon>Ecdysozoa</taxon>
        <taxon>Arthropoda</taxon>
        <taxon>Hexapoda</taxon>
        <taxon>Insecta</taxon>
        <taxon>Pterygota</taxon>
        <taxon>Neoptera</taxon>
        <taxon>Polyneoptera</taxon>
        <taxon>Phasmatodea</taxon>
        <taxon>Verophasmatodea</taxon>
        <taxon>Anareolatae</taxon>
        <taxon>Phasmatidae</taxon>
        <taxon>Eurycanthinae</taxon>
        <taxon>Dryococelus</taxon>
    </lineage>
</organism>
<dbReference type="InterPro" id="IPR012337">
    <property type="entry name" value="RNaseH-like_sf"/>
</dbReference>
<dbReference type="Proteomes" id="UP001159363">
    <property type="component" value="Chromosome X"/>
</dbReference>
<reference evidence="1 2" key="1">
    <citation type="submission" date="2023-02" db="EMBL/GenBank/DDBJ databases">
        <title>LHISI_Scaffold_Assembly.</title>
        <authorList>
            <person name="Stuart O.P."/>
            <person name="Cleave R."/>
            <person name="Magrath M.J.L."/>
            <person name="Mikheyev A.S."/>
        </authorList>
    </citation>
    <scope>NUCLEOTIDE SEQUENCE [LARGE SCALE GENOMIC DNA]</scope>
    <source>
        <strain evidence="1">Daus_M_001</strain>
        <tissue evidence="1">Leg muscle</tissue>
    </source>
</reference>
<dbReference type="SUPFAM" id="SSF53098">
    <property type="entry name" value="Ribonuclease H-like"/>
    <property type="match status" value="1"/>
</dbReference>
<comment type="caution">
    <text evidence="1">The sequence shown here is derived from an EMBL/GenBank/DDBJ whole genome shotgun (WGS) entry which is preliminary data.</text>
</comment>
<evidence type="ECO:0000313" key="2">
    <source>
        <dbReference type="Proteomes" id="UP001159363"/>
    </source>
</evidence>
<gene>
    <name evidence="1" type="ORF">PR048_012378</name>
</gene>